<keyword evidence="1" id="KW-1133">Transmembrane helix</keyword>
<dbReference type="AlphaFoldDB" id="A0A829Y809"/>
<dbReference type="Proteomes" id="UP000445000">
    <property type="component" value="Unassembled WGS sequence"/>
</dbReference>
<accession>A0A829Y809</accession>
<organism evidence="3 4">
    <name type="scientific">Steroidobacter agaridevorans</name>
    <dbReference type="NCBI Taxonomy" id="2695856"/>
    <lineage>
        <taxon>Bacteria</taxon>
        <taxon>Pseudomonadati</taxon>
        <taxon>Pseudomonadota</taxon>
        <taxon>Gammaproteobacteria</taxon>
        <taxon>Steroidobacterales</taxon>
        <taxon>Steroidobacteraceae</taxon>
        <taxon>Steroidobacter</taxon>
    </lineage>
</organism>
<dbReference type="Gene3D" id="2.60.120.380">
    <property type="match status" value="1"/>
</dbReference>
<name>A0A829Y809_9GAMM</name>
<keyword evidence="4" id="KW-1185">Reference proteome</keyword>
<protein>
    <submittedName>
        <fullName evidence="3">Uncharacterized protein</fullName>
    </submittedName>
</protein>
<keyword evidence="1" id="KW-0472">Membrane</keyword>
<evidence type="ECO:0000313" key="3">
    <source>
        <dbReference type="EMBL" id="GFE79407.1"/>
    </source>
</evidence>
<keyword evidence="1" id="KW-0812">Transmembrane</keyword>
<proteinExistence type="predicted"/>
<feature type="transmembrane region" description="Helical" evidence="1">
    <location>
        <begin position="163"/>
        <end position="182"/>
    </location>
</feature>
<reference evidence="4" key="1">
    <citation type="submission" date="2020-01" db="EMBL/GenBank/DDBJ databases">
        <title>'Steroidobacter agaridevorans' sp. nov., agar-degrading bacteria isolated from rhizosphere soils.</title>
        <authorList>
            <person name="Ikenaga M."/>
            <person name="Kataoka M."/>
            <person name="Murouchi A."/>
            <person name="Katsuragi S."/>
            <person name="Sakai M."/>
        </authorList>
    </citation>
    <scope>NUCLEOTIDE SEQUENCE [LARGE SCALE GENOMIC DNA]</scope>
    <source>
        <strain evidence="4">YU21-B</strain>
    </source>
</reference>
<gene>
    <name evidence="3" type="ORF">GCM10011487_14070</name>
</gene>
<feature type="chain" id="PRO_5032268496" evidence="2">
    <location>
        <begin position="23"/>
        <end position="188"/>
    </location>
</feature>
<evidence type="ECO:0000313" key="4">
    <source>
        <dbReference type="Proteomes" id="UP000445000"/>
    </source>
</evidence>
<dbReference type="RefSeq" id="WP_161811080.1">
    <property type="nucleotide sequence ID" value="NZ_BLJN01000001.1"/>
</dbReference>
<evidence type="ECO:0000256" key="1">
    <source>
        <dbReference type="SAM" id="Phobius"/>
    </source>
</evidence>
<dbReference type="NCBIfam" id="TIGR03370">
    <property type="entry name" value="VPLPA-CTERM"/>
    <property type="match status" value="1"/>
</dbReference>
<feature type="signal peptide" evidence="2">
    <location>
        <begin position="1"/>
        <end position="22"/>
    </location>
</feature>
<dbReference type="InterPro" id="IPR022472">
    <property type="entry name" value="VPLPA-CTERM"/>
</dbReference>
<evidence type="ECO:0000256" key="2">
    <source>
        <dbReference type="SAM" id="SignalP"/>
    </source>
</evidence>
<dbReference type="EMBL" id="BLJN01000001">
    <property type="protein sequence ID" value="GFE79407.1"/>
    <property type="molecule type" value="Genomic_DNA"/>
</dbReference>
<keyword evidence="2" id="KW-0732">Signal</keyword>
<comment type="caution">
    <text evidence="3">The sequence shown here is derived from an EMBL/GenBank/DDBJ whole genome shotgun (WGS) entry which is preliminary data.</text>
</comment>
<sequence>MKSMIRAVWLWAVLLLPVASFAQVLSGDVTGGSSVTSSVTSSDAWIQSNALDGDAVNFWSFTANAGDTLSIIVESSAIEFGVSVYQGLVEAQELLIPGFSNFSSFGDNIFVAGTNPVTGAIGTSLLNLVLPSSGLYTIAVGGESGFPLEGIFAYDMNVTIAPVPLPAAFWLLGSALAGLGVFSRRRAV</sequence>